<gene>
    <name evidence="5" type="ORF">VFPPC_14695</name>
</gene>
<dbReference type="InterPro" id="IPR013320">
    <property type="entry name" value="ConA-like_dom_sf"/>
</dbReference>
<name>A0A179F3S9_METCM</name>
<evidence type="ECO:0000256" key="1">
    <source>
        <dbReference type="ARBA" id="ARBA00005519"/>
    </source>
</evidence>
<reference evidence="5 6" key="1">
    <citation type="journal article" date="2016" name="PLoS Pathog.">
        <title>Biosynthesis of antibiotic leucinostatins in bio-control fungus Purpureocillium lilacinum and their inhibition on phytophthora revealed by genome mining.</title>
        <authorList>
            <person name="Wang G."/>
            <person name="Liu Z."/>
            <person name="Lin R."/>
            <person name="Li E."/>
            <person name="Mao Z."/>
            <person name="Ling J."/>
            <person name="Yang Y."/>
            <person name="Yin W.B."/>
            <person name="Xie B."/>
        </authorList>
    </citation>
    <scope>NUCLEOTIDE SEQUENCE [LARGE SCALE GENOMIC DNA]</scope>
    <source>
        <strain evidence="5">170</strain>
    </source>
</reference>
<keyword evidence="4" id="KW-0732">Signal</keyword>
<keyword evidence="2" id="KW-0624">Polysaccharide degradation</keyword>
<feature type="signal peptide" evidence="4">
    <location>
        <begin position="1"/>
        <end position="20"/>
    </location>
</feature>
<dbReference type="Gene3D" id="2.60.120.180">
    <property type="match status" value="1"/>
</dbReference>
<dbReference type="RefSeq" id="XP_018137804.1">
    <property type="nucleotide sequence ID" value="XM_018292463.1"/>
</dbReference>
<dbReference type="Pfam" id="PF01670">
    <property type="entry name" value="Glyco_hydro_12"/>
    <property type="match status" value="1"/>
</dbReference>
<keyword evidence="6" id="KW-1185">Reference proteome</keyword>
<keyword evidence="2 5" id="KW-0378">Hydrolase</keyword>
<feature type="region of interest" description="Disordered" evidence="3">
    <location>
        <begin position="34"/>
        <end position="54"/>
    </location>
</feature>
<dbReference type="GO" id="GO:0008810">
    <property type="term" value="F:cellulase activity"/>
    <property type="evidence" value="ECO:0007669"/>
    <property type="project" value="InterPro"/>
</dbReference>
<feature type="chain" id="PRO_5008101277" evidence="4">
    <location>
        <begin position="21"/>
        <end position="327"/>
    </location>
</feature>
<comment type="caution">
    <text evidence="5">The sequence shown here is derived from an EMBL/GenBank/DDBJ whole genome shotgun (WGS) entry which is preliminary data.</text>
</comment>
<dbReference type="InterPro" id="IPR002594">
    <property type="entry name" value="GH12"/>
</dbReference>
<dbReference type="OrthoDB" id="89349at2759"/>
<proteinExistence type="inferred from homology"/>
<protein>
    <submittedName>
        <fullName evidence="5">Glycoside hydrolase family 12</fullName>
    </submittedName>
</protein>
<evidence type="ECO:0000313" key="5">
    <source>
        <dbReference type="EMBL" id="OAQ59843.1"/>
    </source>
</evidence>
<dbReference type="STRING" id="1380566.A0A179F3S9"/>
<accession>A0A179F3S9</accession>
<dbReference type="GO" id="GO:0000272">
    <property type="term" value="P:polysaccharide catabolic process"/>
    <property type="evidence" value="ECO:0007669"/>
    <property type="project" value="UniProtKB-KW"/>
</dbReference>
<evidence type="ECO:0000256" key="3">
    <source>
        <dbReference type="SAM" id="MobiDB-lite"/>
    </source>
</evidence>
<sequence length="327" mass="35937">MLRWLVSALFLALPIGTTIGILLGLQAYNHAKGQPPPFSGGDDGNGLPGIGTPKGKDTIEMKCDQAFGFDPKSKNQNFILNPNPWGWKKGDDGGLCMQVNFNGNRTYATQFSAPPFNVTWQYPRAAAGQNNVHAFPNAKVDSKNFPVKIGSISKLEFDVEWYLSMKNDTQEEVTDNDVTTNQINANVAIDMFMDKDGTQAEDSEKAGYEVMVWFADFGTDAWPLGKTNTADKGLKNTTTVQGVEFELYSGLNPQTKQMVLSWVATKATNNFKGDLKPLLDTIFGMNNPDYPQKEDYLGYLAFGQEAYSSTKNVTFSVPSLAVDVETS</sequence>
<dbReference type="GeneID" id="28856457"/>
<keyword evidence="2" id="KW-0119">Carbohydrate metabolism</keyword>
<organism evidence="5 6">
    <name type="scientific">Pochonia chlamydosporia 170</name>
    <dbReference type="NCBI Taxonomy" id="1380566"/>
    <lineage>
        <taxon>Eukaryota</taxon>
        <taxon>Fungi</taxon>
        <taxon>Dikarya</taxon>
        <taxon>Ascomycota</taxon>
        <taxon>Pezizomycotina</taxon>
        <taxon>Sordariomycetes</taxon>
        <taxon>Hypocreomycetidae</taxon>
        <taxon>Hypocreales</taxon>
        <taxon>Clavicipitaceae</taxon>
        <taxon>Pochonia</taxon>
    </lineage>
</organism>
<dbReference type="SUPFAM" id="SSF49899">
    <property type="entry name" value="Concanavalin A-like lectins/glucanases"/>
    <property type="match status" value="1"/>
</dbReference>
<dbReference type="AlphaFoldDB" id="A0A179F3S9"/>
<dbReference type="InterPro" id="IPR013319">
    <property type="entry name" value="GH11/12"/>
</dbReference>
<dbReference type="PANTHER" id="PTHR34002:SF9">
    <property type="entry name" value="XYLOGLUCAN-SPECIFIC ENDO-BETA-1,4-GLUCANASE A"/>
    <property type="match status" value="1"/>
</dbReference>
<evidence type="ECO:0000256" key="4">
    <source>
        <dbReference type="SAM" id="SignalP"/>
    </source>
</evidence>
<dbReference type="Proteomes" id="UP000078397">
    <property type="component" value="Unassembled WGS sequence"/>
</dbReference>
<dbReference type="EMBL" id="LSBJ02000004">
    <property type="protein sequence ID" value="OAQ59843.1"/>
    <property type="molecule type" value="Genomic_DNA"/>
</dbReference>
<evidence type="ECO:0000313" key="6">
    <source>
        <dbReference type="Proteomes" id="UP000078397"/>
    </source>
</evidence>
<evidence type="ECO:0000256" key="2">
    <source>
        <dbReference type="RuleBase" id="RU361163"/>
    </source>
</evidence>
<dbReference type="PANTHER" id="PTHR34002">
    <property type="entry name" value="BLR1656 PROTEIN"/>
    <property type="match status" value="1"/>
</dbReference>
<comment type="similarity">
    <text evidence="1 2">Belongs to the glycosyl hydrolase 12 (cellulase H) family.</text>
</comment>
<dbReference type="KEGG" id="pchm:VFPPC_14695"/>
<keyword evidence="2" id="KW-0326">Glycosidase</keyword>